<evidence type="ECO:0000313" key="1">
    <source>
        <dbReference type="EMBL" id="KAH9425780.1"/>
    </source>
</evidence>
<sequence>MNENIDDYEDDGETLVIIVDSAIGNNHCLIITIQSRVARYFDQSIMSNQTH</sequence>
<gene>
    <name evidence="1" type="ORF">DERP_004998</name>
</gene>
<name>A0ABQ8JT26_DERPT</name>
<proteinExistence type="predicted"/>
<dbReference type="EMBL" id="NJHN03000017">
    <property type="protein sequence ID" value="KAH9425780.1"/>
    <property type="molecule type" value="Genomic_DNA"/>
</dbReference>
<protein>
    <submittedName>
        <fullName evidence="1">Uncharacterized protein</fullName>
    </submittedName>
</protein>
<evidence type="ECO:0000313" key="2">
    <source>
        <dbReference type="Proteomes" id="UP000887458"/>
    </source>
</evidence>
<keyword evidence="2" id="KW-1185">Reference proteome</keyword>
<comment type="caution">
    <text evidence="1">The sequence shown here is derived from an EMBL/GenBank/DDBJ whole genome shotgun (WGS) entry which is preliminary data.</text>
</comment>
<accession>A0ABQ8JT26</accession>
<dbReference type="Proteomes" id="UP000887458">
    <property type="component" value="Unassembled WGS sequence"/>
</dbReference>
<reference evidence="1 2" key="1">
    <citation type="journal article" date="2018" name="J. Allergy Clin. Immunol.">
        <title>High-quality assembly of Dermatophagoides pteronyssinus genome and transcriptome reveals a wide range of novel allergens.</title>
        <authorList>
            <person name="Liu X.Y."/>
            <person name="Yang K.Y."/>
            <person name="Wang M.Q."/>
            <person name="Kwok J.S."/>
            <person name="Zeng X."/>
            <person name="Yang Z."/>
            <person name="Xiao X.J."/>
            <person name="Lau C.P."/>
            <person name="Li Y."/>
            <person name="Huang Z.M."/>
            <person name="Ba J.G."/>
            <person name="Yim A.K."/>
            <person name="Ouyang C.Y."/>
            <person name="Ngai S.M."/>
            <person name="Chan T.F."/>
            <person name="Leung E.L."/>
            <person name="Liu L."/>
            <person name="Liu Z.G."/>
            <person name="Tsui S.K."/>
        </authorList>
    </citation>
    <scope>NUCLEOTIDE SEQUENCE [LARGE SCALE GENOMIC DNA]</scope>
    <source>
        <strain evidence="1">Derp</strain>
    </source>
</reference>
<reference evidence="1 2" key="2">
    <citation type="journal article" date="2022" name="Mol. Biol. Evol.">
        <title>Comparative Genomics Reveals Insights into the Divergent Evolution of Astigmatic Mites and Household Pest Adaptations.</title>
        <authorList>
            <person name="Xiong Q."/>
            <person name="Wan A.T."/>
            <person name="Liu X."/>
            <person name="Fung C.S."/>
            <person name="Xiao X."/>
            <person name="Malainual N."/>
            <person name="Hou J."/>
            <person name="Wang L."/>
            <person name="Wang M."/>
            <person name="Yang K.Y."/>
            <person name="Cui Y."/>
            <person name="Leung E.L."/>
            <person name="Nong W."/>
            <person name="Shin S.K."/>
            <person name="Au S.W."/>
            <person name="Jeong K.Y."/>
            <person name="Chew F.T."/>
            <person name="Hui J.H."/>
            <person name="Leung T.F."/>
            <person name="Tungtrongchitr A."/>
            <person name="Zhong N."/>
            <person name="Liu Z."/>
            <person name="Tsui S.K."/>
        </authorList>
    </citation>
    <scope>NUCLEOTIDE SEQUENCE [LARGE SCALE GENOMIC DNA]</scope>
    <source>
        <strain evidence="1">Derp</strain>
    </source>
</reference>
<organism evidence="1 2">
    <name type="scientific">Dermatophagoides pteronyssinus</name>
    <name type="common">European house dust mite</name>
    <dbReference type="NCBI Taxonomy" id="6956"/>
    <lineage>
        <taxon>Eukaryota</taxon>
        <taxon>Metazoa</taxon>
        <taxon>Ecdysozoa</taxon>
        <taxon>Arthropoda</taxon>
        <taxon>Chelicerata</taxon>
        <taxon>Arachnida</taxon>
        <taxon>Acari</taxon>
        <taxon>Acariformes</taxon>
        <taxon>Sarcoptiformes</taxon>
        <taxon>Astigmata</taxon>
        <taxon>Psoroptidia</taxon>
        <taxon>Analgoidea</taxon>
        <taxon>Pyroglyphidae</taxon>
        <taxon>Dermatophagoidinae</taxon>
        <taxon>Dermatophagoides</taxon>
    </lineage>
</organism>